<dbReference type="Proteomes" id="UP000523545">
    <property type="component" value="Unassembled WGS sequence"/>
</dbReference>
<accession>A0A7Y9X0E0</accession>
<dbReference type="EMBL" id="JACCHK010000001">
    <property type="protein sequence ID" value="NYH42724.1"/>
    <property type="molecule type" value="Genomic_DNA"/>
</dbReference>
<gene>
    <name evidence="2" type="ORF">HNR22_002451</name>
</gene>
<protein>
    <submittedName>
        <fullName evidence="2">Uncharacterized protein</fullName>
    </submittedName>
</protein>
<name>A0A7Y9X0E0_9ACTN</name>
<sequence length="289" mass="31250">MMCSSSRPARLLTSSTSATVQPSSMRAACVMRSRSDHKRRVSAGNPCRSTHVHHSQVHGSVADSEQGRRTSVGRRTTAASASILMPWQTDCVTDEQGQDKPNTDQPPRTPTLKIARQLAEELAGMANVEVDNIEGGITVGVTPRNPDARAFGWTDFPDEIILGIGDHGARWDLGAGPEDVALLQDIARSVIAGRVREVFAPGRSAVSVTLVDGSIETEIGGKAPIGCLPLPFWRRWSRSVHFLYFPPDAGLVRARGARADRDRPGPTGPGRAEAHAHRHRRPGRQGSQR</sequence>
<feature type="region of interest" description="Disordered" evidence="1">
    <location>
        <begin position="31"/>
        <end position="71"/>
    </location>
</feature>
<comment type="caution">
    <text evidence="2">The sequence shown here is derived from an EMBL/GenBank/DDBJ whole genome shotgun (WGS) entry which is preliminary data.</text>
</comment>
<feature type="region of interest" description="Disordered" evidence="1">
    <location>
        <begin position="256"/>
        <end position="289"/>
    </location>
</feature>
<proteinExistence type="predicted"/>
<organism evidence="2 3">
    <name type="scientific">Micromonospora jinlongensis</name>
    <dbReference type="NCBI Taxonomy" id="1287877"/>
    <lineage>
        <taxon>Bacteria</taxon>
        <taxon>Bacillati</taxon>
        <taxon>Actinomycetota</taxon>
        <taxon>Actinomycetes</taxon>
        <taxon>Micromonosporales</taxon>
        <taxon>Micromonosporaceae</taxon>
        <taxon>Micromonospora</taxon>
    </lineage>
</organism>
<evidence type="ECO:0000313" key="2">
    <source>
        <dbReference type="EMBL" id="NYH42724.1"/>
    </source>
</evidence>
<keyword evidence="3" id="KW-1185">Reference proteome</keyword>
<reference evidence="2 3" key="1">
    <citation type="submission" date="2020-07" db="EMBL/GenBank/DDBJ databases">
        <title>Sequencing the genomes of 1000 actinobacteria strains.</title>
        <authorList>
            <person name="Klenk H.-P."/>
        </authorList>
    </citation>
    <scope>NUCLEOTIDE SEQUENCE [LARGE SCALE GENOMIC DNA]</scope>
    <source>
        <strain evidence="2 3">DSM 45876</strain>
    </source>
</reference>
<dbReference type="AlphaFoldDB" id="A0A7Y9X0E0"/>
<feature type="region of interest" description="Disordered" evidence="1">
    <location>
        <begin position="88"/>
        <end position="110"/>
    </location>
</feature>
<evidence type="ECO:0000256" key="1">
    <source>
        <dbReference type="SAM" id="MobiDB-lite"/>
    </source>
</evidence>
<evidence type="ECO:0000313" key="3">
    <source>
        <dbReference type="Proteomes" id="UP000523545"/>
    </source>
</evidence>